<evidence type="ECO:0000313" key="1">
    <source>
        <dbReference type="EMBL" id="CAF4563816.1"/>
    </source>
</evidence>
<sequence length="62" mass="6844">DVFFSIILVNNVCNENNDCTTGQLCLPNLSLRSKRVCQCADNAGLQCLLRERPPPPLPPQFG</sequence>
<dbReference type="EMBL" id="CAJOBP010010675">
    <property type="protein sequence ID" value="CAF4563816.1"/>
    <property type="molecule type" value="Genomic_DNA"/>
</dbReference>
<proteinExistence type="predicted"/>
<evidence type="ECO:0008006" key="3">
    <source>
        <dbReference type="Google" id="ProtNLM"/>
    </source>
</evidence>
<keyword evidence="2" id="KW-1185">Reference proteome</keyword>
<feature type="non-terminal residue" evidence="1">
    <location>
        <position position="1"/>
    </location>
</feature>
<accession>A0A820ZHW9</accession>
<evidence type="ECO:0000313" key="2">
    <source>
        <dbReference type="Proteomes" id="UP000663873"/>
    </source>
</evidence>
<comment type="caution">
    <text evidence="1">The sequence shown here is derived from an EMBL/GenBank/DDBJ whole genome shotgun (WGS) entry which is preliminary data.</text>
</comment>
<dbReference type="AlphaFoldDB" id="A0A820ZHW9"/>
<reference evidence="1" key="1">
    <citation type="submission" date="2021-02" db="EMBL/GenBank/DDBJ databases">
        <authorList>
            <person name="Nowell W R."/>
        </authorList>
    </citation>
    <scope>NUCLEOTIDE SEQUENCE</scope>
</reference>
<gene>
    <name evidence="1" type="ORF">UJA718_LOCUS30064</name>
</gene>
<name>A0A820ZHW9_9BILA</name>
<dbReference type="Gene3D" id="2.10.80.10">
    <property type="entry name" value="Lipase, subunit A"/>
    <property type="match status" value="1"/>
</dbReference>
<dbReference type="Proteomes" id="UP000663873">
    <property type="component" value="Unassembled WGS sequence"/>
</dbReference>
<organism evidence="1 2">
    <name type="scientific">Rotaria socialis</name>
    <dbReference type="NCBI Taxonomy" id="392032"/>
    <lineage>
        <taxon>Eukaryota</taxon>
        <taxon>Metazoa</taxon>
        <taxon>Spiralia</taxon>
        <taxon>Gnathifera</taxon>
        <taxon>Rotifera</taxon>
        <taxon>Eurotatoria</taxon>
        <taxon>Bdelloidea</taxon>
        <taxon>Philodinida</taxon>
        <taxon>Philodinidae</taxon>
        <taxon>Rotaria</taxon>
    </lineage>
</organism>
<protein>
    <recommendedName>
        <fullName evidence="3">EGF-like domain-containing protein</fullName>
    </recommendedName>
</protein>